<dbReference type="AlphaFoldDB" id="A0ABD0V831"/>
<proteinExistence type="predicted"/>
<comment type="caution">
    <text evidence="2">The sequence shown here is derived from an EMBL/GenBank/DDBJ whole genome shotgun (WGS) entry which is preliminary data.</text>
</comment>
<evidence type="ECO:0000313" key="2">
    <source>
        <dbReference type="EMBL" id="KAL0918761.1"/>
    </source>
</evidence>
<evidence type="ECO:0000313" key="3">
    <source>
        <dbReference type="Proteomes" id="UP001552299"/>
    </source>
</evidence>
<accession>A0ABD0V831</accession>
<feature type="region of interest" description="Disordered" evidence="1">
    <location>
        <begin position="56"/>
        <end position="78"/>
    </location>
</feature>
<feature type="compositionally biased region" description="Basic and acidic residues" evidence="1">
    <location>
        <begin position="63"/>
        <end position="75"/>
    </location>
</feature>
<gene>
    <name evidence="2" type="ORF">M5K25_010792</name>
</gene>
<dbReference type="EMBL" id="JANQDX010000009">
    <property type="protein sequence ID" value="KAL0918761.1"/>
    <property type="molecule type" value="Genomic_DNA"/>
</dbReference>
<name>A0ABD0V831_DENTH</name>
<evidence type="ECO:0000256" key="1">
    <source>
        <dbReference type="SAM" id="MobiDB-lite"/>
    </source>
</evidence>
<reference evidence="2 3" key="1">
    <citation type="journal article" date="2024" name="Plant Biotechnol. J.">
        <title>Dendrobium thyrsiflorum genome and its molecular insights into genes involved in important horticultural traits.</title>
        <authorList>
            <person name="Chen B."/>
            <person name="Wang J.Y."/>
            <person name="Zheng P.J."/>
            <person name="Li K.L."/>
            <person name="Liang Y.M."/>
            <person name="Chen X.F."/>
            <person name="Zhang C."/>
            <person name="Zhao X."/>
            <person name="He X."/>
            <person name="Zhang G.Q."/>
            <person name="Liu Z.J."/>
            <person name="Xu Q."/>
        </authorList>
    </citation>
    <scope>NUCLEOTIDE SEQUENCE [LARGE SCALE GENOMIC DNA]</scope>
    <source>
        <strain evidence="2">GZMU011</strain>
    </source>
</reference>
<organism evidence="2 3">
    <name type="scientific">Dendrobium thyrsiflorum</name>
    <name type="common">Pinecone-like raceme dendrobium</name>
    <name type="synonym">Orchid</name>
    <dbReference type="NCBI Taxonomy" id="117978"/>
    <lineage>
        <taxon>Eukaryota</taxon>
        <taxon>Viridiplantae</taxon>
        <taxon>Streptophyta</taxon>
        <taxon>Embryophyta</taxon>
        <taxon>Tracheophyta</taxon>
        <taxon>Spermatophyta</taxon>
        <taxon>Magnoliopsida</taxon>
        <taxon>Liliopsida</taxon>
        <taxon>Asparagales</taxon>
        <taxon>Orchidaceae</taxon>
        <taxon>Epidendroideae</taxon>
        <taxon>Malaxideae</taxon>
        <taxon>Dendrobiinae</taxon>
        <taxon>Dendrobium</taxon>
    </lineage>
</organism>
<dbReference type="Proteomes" id="UP001552299">
    <property type="component" value="Unassembled WGS sequence"/>
</dbReference>
<sequence>MSQAFEAFYKENSVAKHTTVSEPDPPIRIPILTRAATIHPILRIYDTIAGSSRTAGAFYGPEKQPRDAKLPRTVDEPVTPNDLRVTFGKAQQQKIRPKRTLNGNTLTINYLLEYLNSHLRNSSSVRLTPHSASRLTPRLTDEKRLEAYLRNFKLWRQPHLAMYLLLVSNGQGGNCPRKSPPTGCRVRNWIGSYAADASSWPDWEKIGGAITLLEGKSPPATPRTAYESCADAYQEILLLLLVRETRKK</sequence>
<keyword evidence="3" id="KW-1185">Reference proteome</keyword>
<protein>
    <submittedName>
        <fullName evidence="2">Uncharacterized protein</fullName>
    </submittedName>
</protein>